<evidence type="ECO:0000256" key="4">
    <source>
        <dbReference type="ARBA" id="ARBA00022561"/>
    </source>
</evidence>
<dbReference type="GeneID" id="80541643"/>
<dbReference type="InterPro" id="IPR001403">
    <property type="entry name" value="Parvovirus_coat"/>
</dbReference>
<dbReference type="GO" id="GO:0005198">
    <property type="term" value="F:structural molecule activity"/>
    <property type="evidence" value="ECO:0007669"/>
    <property type="project" value="InterPro"/>
</dbReference>
<dbReference type="Gene3D" id="2.170.30.10">
    <property type="entry name" value="Parvovirus coat protein VP1/VP2"/>
    <property type="match status" value="1"/>
</dbReference>
<evidence type="ECO:0000256" key="3">
    <source>
        <dbReference type="ARBA" id="ARBA00022431"/>
    </source>
</evidence>
<evidence type="ECO:0000256" key="6">
    <source>
        <dbReference type="SAM" id="MobiDB-lite"/>
    </source>
</evidence>
<dbReference type="GO" id="GO:0039615">
    <property type="term" value="C:T=1 icosahedral viral capsid"/>
    <property type="evidence" value="ECO:0007669"/>
    <property type="project" value="UniProtKB-KW"/>
</dbReference>
<keyword evidence="5" id="KW-0946">Virion</keyword>
<keyword evidence="10" id="KW-1185">Reference proteome</keyword>
<accession>A0A7D5NPQ3</accession>
<dbReference type="Proteomes" id="UP001162012">
    <property type="component" value="Segment"/>
</dbReference>
<comment type="similarity">
    <text evidence="2">Belongs to the parvoviridae capsid protein family.</text>
</comment>
<evidence type="ECO:0000256" key="2">
    <source>
        <dbReference type="ARBA" id="ARBA00005398"/>
    </source>
</evidence>
<keyword evidence="3" id="KW-1140">T=1 icosahedral capsid protein</keyword>
<feature type="compositionally biased region" description="Gly residues" evidence="6">
    <location>
        <begin position="180"/>
        <end position="193"/>
    </location>
</feature>
<feature type="domain" description="Phospholipase A2-like" evidence="8">
    <location>
        <begin position="7"/>
        <end position="85"/>
    </location>
</feature>
<sequence length="727" mass="81859">MASFSDGFVPPGYNYLGPGNTLDRGDPTNLSDAAAQRHDYWYQAYQESGHNPYWHHNQADEQFIKDTTNAKDWGGKVGNLVFRFKRAFAPSLDAAAEASAKSRVPARFGGTLAGGKRRPPQHIWWNLAAKRKKSQAQKRTNQPEDPEEGPAPKQPAMNNDQPDGPQPMDAAPTSENAGGPATGGAGGGRGGGVGLSTGGFDNRTLWHFEGDHVTIICHASRLIHINEPTINEYQCFQTNPATPQGTQPYKDDYHAQCQTPWSQIDCNAWGVWMTPADFQQMITFCKDITLVSLQQGISNIVIKTVTETGPADQRLKVYNNDLTACLMLAEDTNNELPYTPQVIRQQTLGFIPWKPCTLPRYRYYLPSENRYPVQTATGSADIVRRNFHKEEISFFTIENKLPISLLRTGDDYETRQFIFHTNTMVTHYHLQSTRMLGPPPNAVPPDTDNGYGKIEPESEDQRVGWSYGQTGNRPREITTVRPFTVGYLHPEWAFVSERAGPTIHPALPGTRGYGGGHVPNQFPANNETKVQYDHSHGEKNPNTIQRFTNDNRNMINQSYRRDDKLTWTQNYLEPTDINNTNFQNGQWYNRAMNTYSEYAATDGPEAFYPWGQIWDKQPSTDIKPKMHVQAPFVCKDTAPGQLFVKLAPNLTDIFHQNDKTNNTINTFGDFYWSGTLTIKGRLKTPGQTNPLYLPTIPGTEMHNYVPDALGNFGIPEMHSRVQPKYMY</sequence>
<dbReference type="InterPro" id="IPR036952">
    <property type="entry name" value="VP1/VP2"/>
</dbReference>
<keyword evidence="4" id="KW-0167">Capsid protein</keyword>
<evidence type="ECO:0000256" key="1">
    <source>
        <dbReference type="ARBA" id="ARBA00004328"/>
    </source>
</evidence>
<dbReference type="EMBL" id="MN982959">
    <property type="protein sequence ID" value="QLH64629.1"/>
    <property type="molecule type" value="Genomic_DNA"/>
</dbReference>
<protein>
    <submittedName>
        <fullName evidence="9">VP1</fullName>
    </submittedName>
</protein>
<dbReference type="Pfam" id="PF00740">
    <property type="entry name" value="VP1_2"/>
    <property type="match status" value="1"/>
</dbReference>
<evidence type="ECO:0000259" key="8">
    <source>
        <dbReference type="Pfam" id="PF08398"/>
    </source>
</evidence>
<dbReference type="InterPro" id="IPR013607">
    <property type="entry name" value="Phospholipase_A2-like"/>
</dbReference>
<reference evidence="9" key="1">
    <citation type="submission" date="2020-01" db="EMBL/GenBank/DDBJ databases">
        <title>Seven viruses in a lymph node for a sea lion with signs of skinny fat disease.</title>
        <authorList>
            <person name="Altan E."/>
            <person name="Delwart E."/>
        </authorList>
    </citation>
    <scope>NUCLEOTIDE SEQUENCE</scope>
    <source>
        <strain evidence="9">Hanchett_2</strain>
    </source>
</reference>
<comment type="subcellular location">
    <subcellularLocation>
        <location evidence="1">Virion</location>
    </subcellularLocation>
</comment>
<evidence type="ECO:0000313" key="10">
    <source>
        <dbReference type="Proteomes" id="UP001162012"/>
    </source>
</evidence>
<feature type="compositionally biased region" description="Low complexity" evidence="6">
    <location>
        <begin position="95"/>
        <end position="106"/>
    </location>
</feature>
<organism evidence="9 10">
    <name type="scientific">California sea lion parvovirus Hanchett</name>
    <dbReference type="NCBI Taxonomy" id="3070204"/>
    <lineage>
        <taxon>Viruses</taxon>
        <taxon>Monodnaviria</taxon>
        <taxon>Shotokuvirae</taxon>
        <taxon>Cossaviricota</taxon>
        <taxon>Quintoviricetes</taxon>
        <taxon>Piccovirales</taxon>
        <taxon>Parvoviridae</taxon>
        <taxon>Parvovirinae</taxon>
        <taxon>Protoparvovirus</taxon>
        <taxon>Protoparvovirus pinniped1</taxon>
    </lineage>
</organism>
<dbReference type="KEGG" id="vg:80541643"/>
<proteinExistence type="inferred from homology"/>
<dbReference type="InterPro" id="IPR016184">
    <property type="entry name" value="Capsid/spike_ssDNA_virus"/>
</dbReference>
<evidence type="ECO:0000259" key="7">
    <source>
        <dbReference type="Pfam" id="PF00740"/>
    </source>
</evidence>
<evidence type="ECO:0000256" key="5">
    <source>
        <dbReference type="ARBA" id="ARBA00022844"/>
    </source>
</evidence>
<name>A0A7D5NPQ3_9VIRU</name>
<dbReference type="RefSeq" id="YP_010802843.1">
    <property type="nucleotide sequence ID" value="NC_077055.1"/>
</dbReference>
<dbReference type="Pfam" id="PF08398">
    <property type="entry name" value="Phospholip_A2_4"/>
    <property type="match status" value="1"/>
</dbReference>
<feature type="region of interest" description="Disordered" evidence="6">
    <location>
        <begin position="95"/>
        <end position="193"/>
    </location>
</feature>
<evidence type="ECO:0000313" key="9">
    <source>
        <dbReference type="EMBL" id="QLH64629.1"/>
    </source>
</evidence>
<feature type="domain" description="Coat protein VP1/VP2 Parvovirus" evidence="7">
    <location>
        <begin position="186"/>
        <end position="691"/>
    </location>
</feature>
<dbReference type="SUPFAM" id="SSF88645">
    <property type="entry name" value="ssDNA viruses"/>
    <property type="match status" value="1"/>
</dbReference>